<evidence type="ECO:0000313" key="2">
    <source>
        <dbReference type="Proteomes" id="UP000325315"/>
    </source>
</evidence>
<proteinExistence type="predicted"/>
<sequence>MNYMFAGNWWYFNFSARGNTPKKLQEAKSFETTTTNPCKDQIWIGRIIIIIQAIQETTIHTANATERSIHNVNANANTSTQC</sequence>
<protein>
    <submittedName>
        <fullName evidence="1">Uncharacterized protein</fullName>
    </submittedName>
</protein>
<comment type="caution">
    <text evidence="1">The sequence shown here is derived from an EMBL/GenBank/DDBJ whole genome shotgun (WGS) entry which is preliminary data.</text>
</comment>
<dbReference type="AlphaFoldDB" id="A0A5B6W604"/>
<reference evidence="2" key="1">
    <citation type="journal article" date="2019" name="Plant Biotechnol. J.">
        <title>Genome sequencing of the Australian wild diploid species Gossypium australe highlights disease resistance and delayed gland morphogenesis.</title>
        <authorList>
            <person name="Cai Y."/>
            <person name="Cai X."/>
            <person name="Wang Q."/>
            <person name="Wang P."/>
            <person name="Zhang Y."/>
            <person name="Cai C."/>
            <person name="Xu Y."/>
            <person name="Wang K."/>
            <person name="Zhou Z."/>
            <person name="Wang C."/>
            <person name="Geng S."/>
            <person name="Li B."/>
            <person name="Dong Q."/>
            <person name="Hou Y."/>
            <person name="Wang H."/>
            <person name="Ai P."/>
            <person name="Liu Z."/>
            <person name="Yi F."/>
            <person name="Sun M."/>
            <person name="An G."/>
            <person name="Cheng J."/>
            <person name="Zhang Y."/>
            <person name="Shi Q."/>
            <person name="Xie Y."/>
            <person name="Shi X."/>
            <person name="Chang Y."/>
            <person name="Huang F."/>
            <person name="Chen Y."/>
            <person name="Hong S."/>
            <person name="Mi L."/>
            <person name="Sun Q."/>
            <person name="Zhang L."/>
            <person name="Zhou B."/>
            <person name="Peng R."/>
            <person name="Zhang X."/>
            <person name="Liu F."/>
        </authorList>
    </citation>
    <scope>NUCLEOTIDE SEQUENCE [LARGE SCALE GENOMIC DNA]</scope>
    <source>
        <strain evidence="2">cv. PA1801</strain>
    </source>
</reference>
<accession>A0A5B6W604</accession>
<dbReference type="EMBL" id="SMMG02000004">
    <property type="protein sequence ID" value="KAA3476705.1"/>
    <property type="molecule type" value="Genomic_DNA"/>
</dbReference>
<gene>
    <name evidence="1" type="ORF">EPI10_010660</name>
</gene>
<organism evidence="1 2">
    <name type="scientific">Gossypium australe</name>
    <dbReference type="NCBI Taxonomy" id="47621"/>
    <lineage>
        <taxon>Eukaryota</taxon>
        <taxon>Viridiplantae</taxon>
        <taxon>Streptophyta</taxon>
        <taxon>Embryophyta</taxon>
        <taxon>Tracheophyta</taxon>
        <taxon>Spermatophyta</taxon>
        <taxon>Magnoliopsida</taxon>
        <taxon>eudicotyledons</taxon>
        <taxon>Gunneridae</taxon>
        <taxon>Pentapetalae</taxon>
        <taxon>rosids</taxon>
        <taxon>malvids</taxon>
        <taxon>Malvales</taxon>
        <taxon>Malvaceae</taxon>
        <taxon>Malvoideae</taxon>
        <taxon>Gossypium</taxon>
    </lineage>
</organism>
<name>A0A5B6W604_9ROSI</name>
<evidence type="ECO:0000313" key="1">
    <source>
        <dbReference type="EMBL" id="KAA3476705.1"/>
    </source>
</evidence>
<dbReference type="Proteomes" id="UP000325315">
    <property type="component" value="Unassembled WGS sequence"/>
</dbReference>
<keyword evidence="2" id="KW-1185">Reference proteome</keyword>